<accession>A0A561PSZ6</accession>
<dbReference type="Gene3D" id="2.60.40.1120">
    <property type="entry name" value="Carboxypeptidase-like, regulatory domain"/>
    <property type="match status" value="1"/>
</dbReference>
<name>A0A561PSZ6_9BACT</name>
<dbReference type="SUPFAM" id="SSF49464">
    <property type="entry name" value="Carboxypeptidase regulatory domain-like"/>
    <property type="match status" value="1"/>
</dbReference>
<keyword evidence="9" id="KW-1185">Reference proteome</keyword>
<evidence type="ECO:0000313" key="8">
    <source>
        <dbReference type="EMBL" id="TWF41231.1"/>
    </source>
</evidence>
<feature type="domain" description="TonB-dependent transporter Oar-like beta-barrel" evidence="7">
    <location>
        <begin position="256"/>
        <end position="323"/>
    </location>
</feature>
<reference evidence="8 9" key="1">
    <citation type="submission" date="2019-06" db="EMBL/GenBank/DDBJ databases">
        <title>Sorghum-associated microbial communities from plants grown in Nebraska, USA.</title>
        <authorList>
            <person name="Schachtman D."/>
        </authorList>
    </citation>
    <scope>NUCLEOTIDE SEQUENCE [LARGE SCALE GENOMIC DNA]</scope>
    <source>
        <strain evidence="8 9">1209</strain>
    </source>
</reference>
<dbReference type="Pfam" id="PF13620">
    <property type="entry name" value="CarboxypepD_reg"/>
    <property type="match status" value="1"/>
</dbReference>
<dbReference type="InterPro" id="IPR008969">
    <property type="entry name" value="CarboxyPept-like_regulatory"/>
</dbReference>
<keyword evidence="2" id="KW-0813">Transport</keyword>
<evidence type="ECO:0000256" key="1">
    <source>
        <dbReference type="ARBA" id="ARBA00004571"/>
    </source>
</evidence>
<dbReference type="Proteomes" id="UP000320811">
    <property type="component" value="Unassembled WGS sequence"/>
</dbReference>
<evidence type="ECO:0000256" key="3">
    <source>
        <dbReference type="ARBA" id="ARBA00022452"/>
    </source>
</evidence>
<evidence type="ECO:0000259" key="7">
    <source>
        <dbReference type="Pfam" id="PF25183"/>
    </source>
</evidence>
<gene>
    <name evidence="8" type="ORF">FHW36_10333</name>
</gene>
<sequence length="1089" mass="120286">MRLKQQHLCFMGFKKLLLTFSLLITVLFTYAQVTTSSITGVVTDSKGQGLIGATVKATHTPTGTIYGTTTRNGGEFTIPNMRVGGPYKVEVSFISYGTETFSDIFLKLGEPLKINVKLSEGSTTLKEISITGTKNTVKGNGGTAMNISRTQLNNLPSVNRSVQDFVRLSPQASVSTNGKDGSPMGISFGGQSNKYNQFAVDGAVTNDVFGLSASGTNGGQAGANPISIETIDQLQIVLNPYDVKQSGFTGGGINAITKSGTNDFHGAAYFFYQGQSLVGKAPDSTRARYGDFTNKIFGASLGGPIIKNKLFFYVNAERSVRKNPIDFNPGTGSSNVTTDELKSIYDFVATKYKVDLGSYTDQERNKPATTLFGRIDWNINSVHKLTIRHNYLNASDLIYSRSNSSAAFANNYYKFPSKSNSSVIELNSNFSNKLSNELRVGYNNVKDRRTYEGQPFPTVTINDNGRTINLGSEFSSTANALDQSIWTITDNLTMYKGKHTITVGANAEIYKIKNTFIQGAFGSYTYDSINGFINNLKPRQYQINYNTADSTLRDGIGFKAAQIGIYAQDEWNVRKNFTLTYGVRIDIPIFPTTPPDNVAFSKDPSFAGYSTTTIPKSRPLIAPRIGFNWDVTNDGMTTIRGGVGIFTGRVPFVWISNQYANTGNVYTNVSLSGAALPNNFRFNYDGNSPFYGQYSAANLAAMGANVGSRPSNINLSDRDFKFPQMFKTNLAIERKLPWGMSATIEGNFTKTLNNAIWENLNIIQSNDSISLGGGIKRPTWVKKNKNWGDQILLLKNTNEGYTYNISGELTKQTSNGLFLKVGYSYGDSYAVNDGTSSTAGSNWRFGPNVNGLNNLELARSNYSMGSRVLAVVSKTFKYGKEDKFRTTVTLFYNGQSGIPYSWVYFNTVDPTGDDLGSNGNNDLIYIPKATEVAAMNFDLISQKDSKGNVIYTRTPDQQKADLERLITNDSYLSKHRGENAKKNASRTPFENIFDFKIAQVLPIYKNHKVEITFDILNVGNLLNKDWGRTYFIANNASTPLTFRKFDAAGNAVFQYDRRREIDGFGNEKPYFINNFTARWRGQLGLRYSF</sequence>
<dbReference type="AlphaFoldDB" id="A0A561PSZ6"/>
<keyword evidence="5" id="KW-0472">Membrane</keyword>
<dbReference type="Pfam" id="PF25183">
    <property type="entry name" value="OMP_b-brl_4"/>
    <property type="match status" value="2"/>
</dbReference>
<dbReference type="SUPFAM" id="SSF56935">
    <property type="entry name" value="Porins"/>
    <property type="match status" value="1"/>
</dbReference>
<dbReference type="Gene3D" id="2.40.170.20">
    <property type="entry name" value="TonB-dependent receptor, beta-barrel domain"/>
    <property type="match status" value="1"/>
</dbReference>
<feature type="domain" description="TonB-dependent transporter Oar-like beta-barrel" evidence="7">
    <location>
        <begin position="358"/>
        <end position="1023"/>
    </location>
</feature>
<keyword evidence="4" id="KW-0812">Transmembrane</keyword>
<proteinExistence type="predicted"/>
<evidence type="ECO:0000256" key="5">
    <source>
        <dbReference type="ARBA" id="ARBA00023136"/>
    </source>
</evidence>
<dbReference type="GO" id="GO:0044718">
    <property type="term" value="P:siderophore transmembrane transport"/>
    <property type="evidence" value="ECO:0007669"/>
    <property type="project" value="TreeGrafter"/>
</dbReference>
<dbReference type="InterPro" id="IPR057601">
    <property type="entry name" value="Oar-like_b-barrel"/>
</dbReference>
<evidence type="ECO:0000256" key="4">
    <source>
        <dbReference type="ARBA" id="ARBA00022692"/>
    </source>
</evidence>
<dbReference type="GO" id="GO:0009279">
    <property type="term" value="C:cell outer membrane"/>
    <property type="evidence" value="ECO:0007669"/>
    <property type="project" value="UniProtKB-SubCell"/>
</dbReference>
<evidence type="ECO:0000256" key="2">
    <source>
        <dbReference type="ARBA" id="ARBA00022448"/>
    </source>
</evidence>
<dbReference type="InterPro" id="IPR039426">
    <property type="entry name" value="TonB-dep_rcpt-like"/>
</dbReference>
<dbReference type="PANTHER" id="PTHR30069">
    <property type="entry name" value="TONB-DEPENDENT OUTER MEMBRANE RECEPTOR"/>
    <property type="match status" value="1"/>
</dbReference>
<keyword evidence="8" id="KW-0675">Receptor</keyword>
<comment type="subcellular location">
    <subcellularLocation>
        <location evidence="1">Cell outer membrane</location>
        <topology evidence="1">Multi-pass membrane protein</topology>
    </subcellularLocation>
</comment>
<dbReference type="EMBL" id="VIWO01000003">
    <property type="protein sequence ID" value="TWF41231.1"/>
    <property type="molecule type" value="Genomic_DNA"/>
</dbReference>
<evidence type="ECO:0000256" key="6">
    <source>
        <dbReference type="ARBA" id="ARBA00023237"/>
    </source>
</evidence>
<keyword evidence="6" id="KW-0998">Cell outer membrane</keyword>
<dbReference type="PANTHER" id="PTHR30069:SF46">
    <property type="entry name" value="OAR PROTEIN"/>
    <property type="match status" value="1"/>
</dbReference>
<protein>
    <submittedName>
        <fullName evidence="8">Outer membrane receptor protein involved in Fe transport</fullName>
    </submittedName>
</protein>
<dbReference type="Gene3D" id="2.170.130.10">
    <property type="entry name" value="TonB-dependent receptor, plug domain"/>
    <property type="match status" value="1"/>
</dbReference>
<dbReference type="InterPro" id="IPR037066">
    <property type="entry name" value="Plug_dom_sf"/>
</dbReference>
<dbReference type="InterPro" id="IPR036942">
    <property type="entry name" value="Beta-barrel_TonB_sf"/>
</dbReference>
<keyword evidence="3" id="KW-1134">Transmembrane beta strand</keyword>
<organism evidence="8 9">
    <name type="scientific">Chitinophaga polysaccharea</name>
    <dbReference type="NCBI Taxonomy" id="1293035"/>
    <lineage>
        <taxon>Bacteria</taxon>
        <taxon>Pseudomonadati</taxon>
        <taxon>Bacteroidota</taxon>
        <taxon>Chitinophagia</taxon>
        <taxon>Chitinophagales</taxon>
        <taxon>Chitinophagaceae</taxon>
        <taxon>Chitinophaga</taxon>
    </lineage>
</organism>
<dbReference type="GO" id="GO:0015344">
    <property type="term" value="F:siderophore uptake transmembrane transporter activity"/>
    <property type="evidence" value="ECO:0007669"/>
    <property type="project" value="TreeGrafter"/>
</dbReference>
<evidence type="ECO:0000313" key="9">
    <source>
        <dbReference type="Proteomes" id="UP000320811"/>
    </source>
</evidence>
<comment type="caution">
    <text evidence="8">The sequence shown here is derived from an EMBL/GenBank/DDBJ whole genome shotgun (WGS) entry which is preliminary data.</text>
</comment>